<evidence type="ECO:0000256" key="2">
    <source>
        <dbReference type="ARBA" id="ARBA00012438"/>
    </source>
</evidence>
<accession>A0A1H8BNP0</accession>
<dbReference type="Pfam" id="PF02518">
    <property type="entry name" value="HATPase_c"/>
    <property type="match status" value="1"/>
</dbReference>
<feature type="domain" description="Response regulatory" evidence="11">
    <location>
        <begin position="1114"/>
        <end position="1229"/>
    </location>
</feature>
<gene>
    <name evidence="12" type="ORF">SAMN05192574_101987</name>
</gene>
<evidence type="ECO:0000259" key="9">
    <source>
        <dbReference type="PROSITE" id="PS01124"/>
    </source>
</evidence>
<dbReference type="OrthoDB" id="9809670at2"/>
<keyword evidence="7" id="KW-0812">Transmembrane</keyword>
<dbReference type="SMART" id="SM00448">
    <property type="entry name" value="REC"/>
    <property type="match status" value="1"/>
</dbReference>
<dbReference type="Gene3D" id="2.130.10.10">
    <property type="entry name" value="YVTN repeat-like/Quinoprotein amine dehydrogenase"/>
    <property type="match status" value="2"/>
</dbReference>
<proteinExistence type="predicted"/>
<dbReference type="EMBL" id="FOCL01000001">
    <property type="protein sequence ID" value="SEM84465.1"/>
    <property type="molecule type" value="Genomic_DNA"/>
</dbReference>
<dbReference type="SUPFAM" id="SSF47384">
    <property type="entry name" value="Homodimeric domain of signal transducing histidine kinase"/>
    <property type="match status" value="1"/>
</dbReference>
<evidence type="ECO:0000313" key="13">
    <source>
        <dbReference type="Proteomes" id="UP000198942"/>
    </source>
</evidence>
<dbReference type="Gene3D" id="3.40.50.2300">
    <property type="match status" value="1"/>
</dbReference>
<dbReference type="SUPFAM" id="SSF63829">
    <property type="entry name" value="Calcium-dependent phosphotriesterase"/>
    <property type="match status" value="2"/>
</dbReference>
<dbReference type="Gene3D" id="1.10.10.60">
    <property type="entry name" value="Homeodomain-like"/>
    <property type="match status" value="1"/>
</dbReference>
<dbReference type="InterPro" id="IPR036097">
    <property type="entry name" value="HisK_dim/P_sf"/>
</dbReference>
<dbReference type="SMART" id="SM00387">
    <property type="entry name" value="HATPase_c"/>
    <property type="match status" value="1"/>
</dbReference>
<evidence type="ECO:0000259" key="11">
    <source>
        <dbReference type="PROSITE" id="PS50110"/>
    </source>
</evidence>
<dbReference type="InterPro" id="IPR013783">
    <property type="entry name" value="Ig-like_fold"/>
</dbReference>
<dbReference type="GO" id="GO:0000155">
    <property type="term" value="F:phosphorelay sensor kinase activity"/>
    <property type="evidence" value="ECO:0007669"/>
    <property type="project" value="InterPro"/>
</dbReference>
<dbReference type="GO" id="GO:0043565">
    <property type="term" value="F:sequence-specific DNA binding"/>
    <property type="evidence" value="ECO:0007669"/>
    <property type="project" value="InterPro"/>
</dbReference>
<keyword evidence="7" id="KW-0472">Membrane</keyword>
<evidence type="ECO:0000256" key="7">
    <source>
        <dbReference type="SAM" id="Phobius"/>
    </source>
</evidence>
<dbReference type="Pfam" id="PF00512">
    <property type="entry name" value="HisKA"/>
    <property type="match status" value="1"/>
</dbReference>
<dbReference type="Pfam" id="PF00072">
    <property type="entry name" value="Response_reg"/>
    <property type="match status" value="1"/>
</dbReference>
<keyword evidence="13" id="KW-1185">Reference proteome</keyword>
<dbReference type="InterPro" id="IPR015943">
    <property type="entry name" value="WD40/YVTN_repeat-like_dom_sf"/>
</dbReference>
<dbReference type="SUPFAM" id="SSF52172">
    <property type="entry name" value="CheY-like"/>
    <property type="match status" value="1"/>
</dbReference>
<organism evidence="12 13">
    <name type="scientific">Mucilaginibacter gossypiicola</name>
    <dbReference type="NCBI Taxonomy" id="551995"/>
    <lineage>
        <taxon>Bacteria</taxon>
        <taxon>Pseudomonadati</taxon>
        <taxon>Bacteroidota</taxon>
        <taxon>Sphingobacteriia</taxon>
        <taxon>Sphingobacteriales</taxon>
        <taxon>Sphingobacteriaceae</taxon>
        <taxon>Mucilaginibacter</taxon>
    </lineage>
</organism>
<dbReference type="InterPro" id="IPR036890">
    <property type="entry name" value="HATPase_C_sf"/>
</dbReference>
<dbReference type="Gene3D" id="2.60.40.10">
    <property type="entry name" value="Immunoglobulins"/>
    <property type="match status" value="1"/>
</dbReference>
<name>A0A1H8BNP0_9SPHI</name>
<dbReference type="GO" id="GO:0003700">
    <property type="term" value="F:DNA-binding transcription factor activity"/>
    <property type="evidence" value="ECO:0007669"/>
    <property type="project" value="InterPro"/>
</dbReference>
<evidence type="ECO:0000256" key="3">
    <source>
        <dbReference type="ARBA" id="ARBA00022553"/>
    </source>
</evidence>
<dbReference type="EC" id="2.7.13.3" evidence="2"/>
<dbReference type="Proteomes" id="UP000198942">
    <property type="component" value="Unassembled WGS sequence"/>
</dbReference>
<dbReference type="PANTHER" id="PTHR43547">
    <property type="entry name" value="TWO-COMPONENT HISTIDINE KINASE"/>
    <property type="match status" value="1"/>
</dbReference>
<dbReference type="PROSITE" id="PS01124">
    <property type="entry name" value="HTH_ARAC_FAMILY_2"/>
    <property type="match status" value="1"/>
</dbReference>
<keyword evidence="5" id="KW-0804">Transcription</keyword>
<dbReference type="InterPro" id="IPR018060">
    <property type="entry name" value="HTH_AraC"/>
</dbReference>
<dbReference type="PANTHER" id="PTHR43547:SF2">
    <property type="entry name" value="HYBRID SIGNAL TRANSDUCTION HISTIDINE KINASE C"/>
    <property type="match status" value="1"/>
</dbReference>
<feature type="domain" description="Histidine kinase" evidence="10">
    <location>
        <begin position="841"/>
        <end position="1060"/>
    </location>
</feature>
<feature type="chain" id="PRO_5011508576" description="histidine kinase" evidence="8">
    <location>
        <begin position="20"/>
        <end position="1369"/>
    </location>
</feature>
<dbReference type="InterPro" id="IPR011123">
    <property type="entry name" value="Y_Y_Y"/>
</dbReference>
<protein>
    <recommendedName>
        <fullName evidence="2">histidine kinase</fullName>
        <ecNumber evidence="2">2.7.13.3</ecNumber>
    </recommendedName>
</protein>
<reference evidence="13" key="1">
    <citation type="submission" date="2016-10" db="EMBL/GenBank/DDBJ databases">
        <authorList>
            <person name="Varghese N."/>
            <person name="Submissions S."/>
        </authorList>
    </citation>
    <scope>NUCLEOTIDE SEQUENCE [LARGE SCALE GENOMIC DNA]</scope>
    <source>
        <strain evidence="13">Gh-48</strain>
    </source>
</reference>
<keyword evidence="7" id="KW-1133">Transmembrane helix</keyword>
<dbReference type="InterPro" id="IPR003594">
    <property type="entry name" value="HATPase_dom"/>
</dbReference>
<evidence type="ECO:0000256" key="1">
    <source>
        <dbReference type="ARBA" id="ARBA00000085"/>
    </source>
</evidence>
<dbReference type="InterPro" id="IPR011006">
    <property type="entry name" value="CheY-like_superfamily"/>
</dbReference>
<dbReference type="PROSITE" id="PS50109">
    <property type="entry name" value="HIS_KIN"/>
    <property type="match status" value="1"/>
</dbReference>
<comment type="catalytic activity">
    <reaction evidence="1">
        <text>ATP + protein L-histidine = ADP + protein N-phospho-L-histidine.</text>
        <dbReference type="EC" id="2.7.13.3"/>
    </reaction>
</comment>
<dbReference type="InterPro" id="IPR009057">
    <property type="entry name" value="Homeodomain-like_sf"/>
</dbReference>
<evidence type="ECO:0000259" key="10">
    <source>
        <dbReference type="PROSITE" id="PS50109"/>
    </source>
</evidence>
<dbReference type="SMART" id="SM00388">
    <property type="entry name" value="HisKA"/>
    <property type="match status" value="1"/>
</dbReference>
<dbReference type="InterPro" id="IPR003661">
    <property type="entry name" value="HisK_dim/P_dom"/>
</dbReference>
<dbReference type="SUPFAM" id="SSF55874">
    <property type="entry name" value="ATPase domain of HSP90 chaperone/DNA topoisomerase II/histidine kinase"/>
    <property type="match status" value="1"/>
</dbReference>
<dbReference type="RefSeq" id="WP_091208361.1">
    <property type="nucleotide sequence ID" value="NZ_FOCL01000001.1"/>
</dbReference>
<evidence type="ECO:0000313" key="12">
    <source>
        <dbReference type="EMBL" id="SEM84465.1"/>
    </source>
</evidence>
<dbReference type="InterPro" id="IPR005467">
    <property type="entry name" value="His_kinase_dom"/>
</dbReference>
<dbReference type="InterPro" id="IPR011110">
    <property type="entry name" value="Reg_prop"/>
</dbReference>
<dbReference type="CDD" id="cd00082">
    <property type="entry name" value="HisKA"/>
    <property type="match status" value="1"/>
</dbReference>
<evidence type="ECO:0000256" key="5">
    <source>
        <dbReference type="ARBA" id="ARBA00023163"/>
    </source>
</evidence>
<feature type="modified residue" description="4-aspartylphosphate" evidence="6">
    <location>
        <position position="1162"/>
    </location>
</feature>
<dbReference type="Gene3D" id="3.30.565.10">
    <property type="entry name" value="Histidine kinase-like ATPase, C-terminal domain"/>
    <property type="match status" value="1"/>
</dbReference>
<evidence type="ECO:0000256" key="4">
    <source>
        <dbReference type="ARBA" id="ARBA00023015"/>
    </source>
</evidence>
<dbReference type="Pfam" id="PF07495">
    <property type="entry name" value="Y_Y_Y"/>
    <property type="match status" value="1"/>
</dbReference>
<dbReference type="STRING" id="551995.SAMN05192574_101987"/>
<feature type="signal peptide" evidence="8">
    <location>
        <begin position="1"/>
        <end position="19"/>
    </location>
</feature>
<dbReference type="Pfam" id="PF07494">
    <property type="entry name" value="Reg_prop"/>
    <property type="match status" value="1"/>
</dbReference>
<keyword evidence="3 6" id="KW-0597">Phosphoprotein</keyword>
<keyword evidence="4" id="KW-0805">Transcription regulation</keyword>
<dbReference type="InterPro" id="IPR001789">
    <property type="entry name" value="Sig_transdc_resp-reg_receiver"/>
</dbReference>
<evidence type="ECO:0000256" key="8">
    <source>
        <dbReference type="SAM" id="SignalP"/>
    </source>
</evidence>
<feature type="domain" description="HTH araC/xylS-type" evidence="9">
    <location>
        <begin position="1262"/>
        <end position="1361"/>
    </location>
</feature>
<dbReference type="SUPFAM" id="SSF46689">
    <property type="entry name" value="Homeodomain-like"/>
    <property type="match status" value="1"/>
</dbReference>
<evidence type="ECO:0000256" key="6">
    <source>
        <dbReference type="PROSITE-ProRule" id="PRU00169"/>
    </source>
</evidence>
<feature type="transmembrane region" description="Helical" evidence="7">
    <location>
        <begin position="782"/>
        <end position="805"/>
    </location>
</feature>
<dbReference type="SMART" id="SM00342">
    <property type="entry name" value="HTH_ARAC"/>
    <property type="match status" value="1"/>
</dbReference>
<sequence length="1369" mass="156086">MKRAIIFLLLIACTYQIRAQHNYVITHLDNTTGLANNSVNGVYEDSDKLLWLNTYDGLDVYNGISFYAFNSNQSRSLSSLVNSVVTRVREDAYHHIWIGTEEGITKYDKLKGSMTHYFYNGDKDKLKKKSADYILAVGSGKTIICGLRLDTVLYNYDFAHDTMVPIKFDQASVGKIAKIELDDHDRLWTLSFGGILRLFEKRGEIYHQLRIFNNSVNIFELVNHRVFFAVTDTKLFEITKDFEVLERQKIQHFVSEMQYFQGHYFITWQYNGIQEYDGNFKPVDDLLRSCPDLKNVKVNSLTETAGNTLWVSTDDKGVFKIKRQPNTFGLDEIKQGSLLSESNVQAIQQVENELWLGTKYNGIIKEIDPATPQSRFEVIKPVNSSFDKTNNSYYTIKKGFDGNFYIGSDAYGITIYDPVSKSFTKWLQITGTQLDADFFRTHAILPQKDSSIYVGYNGGLARLKVEKLAGGKFKLVNLQHINIGGHFLRSGNNLINALLDVGDQILIGYRFAGLCLLDKQSGKTVNLVPRSDKANLNNIHSLFWDTRHRVWVGTSNGLYWINKDGLVKSKPDFHQITTETGLPNNNVQAILEDDAGNIWVSTNHGLAKINGSDLQVIQYNVEDGLQNAEFSDNSAFKDSRGALYFSGIAGLNHFNPAEIAIDKNLSNLLVTDLNIAGKTSDGIQLMVIKPRGDEQSKDFQLLRNENYFNLKVQPADGYTNIKFQYRCLLKGYDTDWRELRSNPDVNYNDLPPGDYNFYIKWSNGQGEWSDARKVFHVEIRQYIWLTTVAKVIYGLIVLGLIYIYYRITKGRQDIKNKLMVENLIRVKEKKLYQEKMDFFTNITHELQTPLTLILGSIERFFYKNDAKTSNYKGGNFLQIANQEAFRLQYRVHQLLQFRKAESGHLTVHSSAFNISGLLEKIVQLFEPISEKKTLHLDVTITPDILINSDKDKIEMIVFNLLSNAFKYTRPNGSIEFCVAADASTQTLKIMVANSDYDGPADQLHLLFEQFYTLNQSDDTKISSGIGLAFCKQLVELLGGGISVKVENQWIYFEAVLPLNLEAGASTAYTEPKSLVQPSSLVEAAIGAQQVMENRVTINNDLALIEDLSNSEKKTVLIIEDEPSIRHLLREILQETYIVYEAENGQAALDILKKIIPNLILSDVLMDKMDGLKLCSIIKNTLETCHIPFVLLSALSSADQRVDGYEAGADAYIAKPFTATELLNKIKQLIEYHERIQMFFKKDDQRLLENDAVLKADDKTFLNRVVDLINENISNPDFDASYLETALAMTKMTFYRKIKAFTNMTPFELIKHLRLKYAALLLRSTSLTVSEVYYQTGFNNQSHFYREFKKVYMCSPKEYREQNQLVLTGK</sequence>
<dbReference type="Pfam" id="PF12833">
    <property type="entry name" value="HTH_18"/>
    <property type="match status" value="1"/>
</dbReference>
<dbReference type="PROSITE" id="PS50110">
    <property type="entry name" value="RESPONSE_REGULATORY"/>
    <property type="match status" value="1"/>
</dbReference>
<keyword evidence="8" id="KW-0732">Signal</keyword>
<dbReference type="Gene3D" id="1.10.287.130">
    <property type="match status" value="1"/>
</dbReference>